<name>A0ABT0WJ96_9BACI</name>
<proteinExistence type="predicted"/>
<evidence type="ECO:0000313" key="4">
    <source>
        <dbReference type="Proteomes" id="UP001523262"/>
    </source>
</evidence>
<organism evidence="3 4">
    <name type="scientific">Neobacillus pocheonensis</name>
    <dbReference type="NCBI Taxonomy" id="363869"/>
    <lineage>
        <taxon>Bacteria</taxon>
        <taxon>Bacillati</taxon>
        <taxon>Bacillota</taxon>
        <taxon>Bacilli</taxon>
        <taxon>Bacillales</taxon>
        <taxon>Bacillaceae</taxon>
        <taxon>Neobacillus</taxon>
    </lineage>
</organism>
<keyword evidence="4" id="KW-1185">Reference proteome</keyword>
<dbReference type="InterPro" id="IPR002762">
    <property type="entry name" value="CbiX-like"/>
</dbReference>
<sequence>MEAIIYIAHGSRRNAANEKFISFIKKVMDSKSKVQVYAFLEHAEPTISQAIGTCLEKGAKVITVVPVLLLPGIHAYEDIPNEFKGYPDIVFRYAEPLGVDEIMVEIVMDRLGAAGLEQKEDEVVLLIGHGSREPEASVEFEIFARCLAGNINVEVHTSYLTTPVFYHEMVEKLAGKRIYILPYLLFFGGYMGKIEKEIRVYDKIIKLCDPVGFDEKLISLIQKRASEVRG</sequence>
<dbReference type="PANTHER" id="PTHR33542:SF3">
    <property type="entry name" value="SIROHYDROCHLORIN FERROCHELATASE, CHLOROPLASTIC"/>
    <property type="match status" value="1"/>
</dbReference>
<dbReference type="EMBL" id="JAMQCR010000004">
    <property type="protein sequence ID" value="MCM2536149.1"/>
    <property type="molecule type" value="Genomic_DNA"/>
</dbReference>
<dbReference type="PANTHER" id="PTHR33542">
    <property type="entry name" value="SIROHYDROCHLORIN FERROCHELATASE, CHLOROPLASTIC"/>
    <property type="match status" value="1"/>
</dbReference>
<accession>A0ABT0WJ96</accession>
<dbReference type="Gene3D" id="3.40.50.1400">
    <property type="match status" value="2"/>
</dbReference>
<dbReference type="Pfam" id="PF01903">
    <property type="entry name" value="CbiX"/>
    <property type="match status" value="2"/>
</dbReference>
<reference evidence="3 4" key="1">
    <citation type="submission" date="2022-06" db="EMBL/GenBank/DDBJ databases">
        <authorList>
            <person name="Jeon C.O."/>
        </authorList>
    </citation>
    <scope>NUCLEOTIDE SEQUENCE [LARGE SCALE GENOMIC DNA]</scope>
    <source>
        <strain evidence="3 4">KCTC 13943</strain>
    </source>
</reference>
<evidence type="ECO:0000256" key="1">
    <source>
        <dbReference type="ARBA" id="ARBA00022723"/>
    </source>
</evidence>
<keyword evidence="2" id="KW-0456">Lyase</keyword>
<evidence type="ECO:0000256" key="2">
    <source>
        <dbReference type="ARBA" id="ARBA00023239"/>
    </source>
</evidence>
<dbReference type="CDD" id="cd03416">
    <property type="entry name" value="CbiX_SirB_N"/>
    <property type="match status" value="1"/>
</dbReference>
<gene>
    <name evidence="3" type="ORF">NDK43_32555</name>
</gene>
<comment type="caution">
    <text evidence="3">The sequence shown here is derived from an EMBL/GenBank/DDBJ whole genome shotgun (WGS) entry which is preliminary data.</text>
</comment>
<dbReference type="SUPFAM" id="SSF53800">
    <property type="entry name" value="Chelatase"/>
    <property type="match status" value="1"/>
</dbReference>
<dbReference type="InterPro" id="IPR050963">
    <property type="entry name" value="Sirohydro_Cobaltochel/CbiX"/>
</dbReference>
<evidence type="ECO:0000313" key="3">
    <source>
        <dbReference type="EMBL" id="MCM2536149.1"/>
    </source>
</evidence>
<dbReference type="Proteomes" id="UP001523262">
    <property type="component" value="Unassembled WGS sequence"/>
</dbReference>
<protein>
    <submittedName>
        <fullName evidence="3">Sirohydrochlorin chelatase</fullName>
    </submittedName>
</protein>
<keyword evidence="1" id="KW-0479">Metal-binding</keyword>